<evidence type="ECO:0000259" key="9">
    <source>
        <dbReference type="Pfam" id="PF00924"/>
    </source>
</evidence>
<evidence type="ECO:0000256" key="2">
    <source>
        <dbReference type="ARBA" id="ARBA00008017"/>
    </source>
</evidence>
<evidence type="ECO:0000256" key="3">
    <source>
        <dbReference type="ARBA" id="ARBA00022475"/>
    </source>
</evidence>
<gene>
    <name evidence="10" type="ORF">PYV00_20765</name>
</gene>
<dbReference type="Gene3D" id="2.30.30.60">
    <property type="match status" value="1"/>
</dbReference>
<keyword evidence="4 7" id="KW-0812">Transmembrane</keyword>
<dbReference type="InterPro" id="IPR006685">
    <property type="entry name" value="MscS_channel_2nd"/>
</dbReference>
<feature type="region of interest" description="Disordered" evidence="8">
    <location>
        <begin position="270"/>
        <end position="289"/>
    </location>
</feature>
<evidence type="ECO:0000256" key="6">
    <source>
        <dbReference type="ARBA" id="ARBA00023136"/>
    </source>
</evidence>
<keyword evidence="5 7" id="KW-1133">Transmembrane helix</keyword>
<evidence type="ECO:0000313" key="10">
    <source>
        <dbReference type="EMBL" id="MDE8654131.1"/>
    </source>
</evidence>
<comment type="caution">
    <text evidence="7">Lacks conserved residue(s) required for the propagation of feature annotation.</text>
</comment>
<dbReference type="EMBL" id="JARESE010000073">
    <property type="protein sequence ID" value="MDE8654131.1"/>
    <property type="molecule type" value="Genomic_DNA"/>
</dbReference>
<evidence type="ECO:0000256" key="1">
    <source>
        <dbReference type="ARBA" id="ARBA00004651"/>
    </source>
</evidence>
<dbReference type="PANTHER" id="PTHR30221:SF1">
    <property type="entry name" value="SMALL-CONDUCTANCE MECHANOSENSITIVE CHANNEL"/>
    <property type="match status" value="1"/>
</dbReference>
<dbReference type="SUPFAM" id="SSF82689">
    <property type="entry name" value="Mechanosensitive channel protein MscS (YggB), C-terminal domain"/>
    <property type="match status" value="1"/>
</dbReference>
<keyword evidence="7" id="KW-0406">Ion transport</keyword>
<dbReference type="InterPro" id="IPR008910">
    <property type="entry name" value="MSC_TM_helix"/>
</dbReference>
<comment type="subcellular location">
    <subcellularLocation>
        <location evidence="7">Cell inner membrane</location>
        <topology evidence="7">Multi-pass membrane protein</topology>
    </subcellularLocation>
    <subcellularLocation>
        <location evidence="1">Cell membrane</location>
        <topology evidence="1">Multi-pass membrane protein</topology>
    </subcellularLocation>
</comment>
<comment type="subunit">
    <text evidence="7">Homoheptamer.</text>
</comment>
<sequence>MKDRQPVNYIQTLRDQIDAMIRGFVQSLPSLAIALAILLVTWVVAGIAVRIVGRLTQGTHIREDLRQLFATLIRLAVWIIGLLIALTVAIPSFTPGGAFAGLGIGAVAIGFAFQDIFQNFLAGVLIMLREKMRIGDTIECQGITGRIERITLRETHIRQASGELTVVPNAMLFKNPVKILTDGPVRRDEIIVAVTGDNDLTATPAAIRDALQRLDHIDKARPIVVVAQQITATGIDFLVQWWSEAARDARETKSEVVIAVKRALDETKIAAAPASEPPAPAPPRCVEAR</sequence>
<name>A0ABT5WW79_9SPHN</name>
<dbReference type="PANTHER" id="PTHR30221">
    <property type="entry name" value="SMALL-CONDUCTANCE MECHANOSENSITIVE CHANNEL"/>
    <property type="match status" value="1"/>
</dbReference>
<evidence type="ECO:0000313" key="11">
    <source>
        <dbReference type="Proteomes" id="UP001216253"/>
    </source>
</evidence>
<keyword evidence="7" id="KW-0813">Transport</keyword>
<evidence type="ECO:0000256" key="5">
    <source>
        <dbReference type="ARBA" id="ARBA00022989"/>
    </source>
</evidence>
<dbReference type="InterPro" id="IPR023408">
    <property type="entry name" value="MscS_beta-dom_sf"/>
</dbReference>
<dbReference type="Pfam" id="PF00924">
    <property type="entry name" value="MS_channel_2nd"/>
    <property type="match status" value="1"/>
</dbReference>
<feature type="transmembrane region" description="Helical" evidence="7">
    <location>
        <begin position="72"/>
        <end position="93"/>
    </location>
</feature>
<dbReference type="Pfam" id="PF05552">
    <property type="entry name" value="MS_channel_1st_1"/>
    <property type="match status" value="1"/>
</dbReference>
<organism evidence="10 11">
    <name type="scientific">Novosphingobium album</name>
    <name type="common">ex Liu et al. 2023</name>
    <dbReference type="NCBI Taxonomy" id="3031130"/>
    <lineage>
        <taxon>Bacteria</taxon>
        <taxon>Pseudomonadati</taxon>
        <taxon>Pseudomonadota</taxon>
        <taxon>Alphaproteobacteria</taxon>
        <taxon>Sphingomonadales</taxon>
        <taxon>Sphingomonadaceae</taxon>
        <taxon>Novosphingobium</taxon>
    </lineage>
</organism>
<comment type="similarity">
    <text evidence="2 7">Belongs to the MscS (TC 1.A.23) family.</text>
</comment>
<keyword evidence="6 7" id="KW-0472">Membrane</keyword>
<keyword evidence="7" id="KW-0997">Cell inner membrane</keyword>
<keyword evidence="11" id="KW-1185">Reference proteome</keyword>
<evidence type="ECO:0000256" key="8">
    <source>
        <dbReference type="SAM" id="MobiDB-lite"/>
    </source>
</evidence>
<evidence type="ECO:0000256" key="4">
    <source>
        <dbReference type="ARBA" id="ARBA00022692"/>
    </source>
</evidence>
<dbReference type="InterPro" id="IPR045275">
    <property type="entry name" value="MscS_archaea/bacteria_type"/>
</dbReference>
<comment type="function">
    <text evidence="7">Mechanosensitive channel that participates in the regulation of osmotic pressure changes within the cell, opening in response to stretch forces in the membrane lipid bilayer, without the need for other proteins. Contributes to normal resistance to hypoosmotic shock. Forms an ion channel of 1.0 nanosiemens conductance with a slight preference for anions.</text>
</comment>
<feature type="transmembrane region" description="Helical" evidence="7">
    <location>
        <begin position="31"/>
        <end position="52"/>
    </location>
</feature>
<dbReference type="Gene3D" id="3.30.70.100">
    <property type="match status" value="1"/>
</dbReference>
<dbReference type="InterPro" id="IPR011014">
    <property type="entry name" value="MscS_channel_TM-2"/>
</dbReference>
<reference evidence="10 11" key="1">
    <citation type="submission" date="2023-03" db="EMBL/GenBank/DDBJ databases">
        <title>NovoSphingobium album sp. nov. isolated from polycyclic aromatic hydrocarbons- and heavy-metal polluted soil.</title>
        <authorList>
            <person name="Liu Z."/>
            <person name="Wang K."/>
        </authorList>
    </citation>
    <scope>NUCLEOTIDE SEQUENCE [LARGE SCALE GENOMIC DNA]</scope>
    <source>
        <strain evidence="10 11">H3SJ31-1</strain>
    </source>
</reference>
<dbReference type="Gene3D" id="1.10.287.1260">
    <property type="match status" value="1"/>
</dbReference>
<proteinExistence type="inferred from homology"/>
<dbReference type="RefSeq" id="WP_275230244.1">
    <property type="nucleotide sequence ID" value="NZ_JARESE010000073.1"/>
</dbReference>
<dbReference type="InterPro" id="IPR010920">
    <property type="entry name" value="LSM_dom_sf"/>
</dbReference>
<accession>A0ABT5WW79</accession>
<dbReference type="Proteomes" id="UP001216253">
    <property type="component" value="Unassembled WGS sequence"/>
</dbReference>
<feature type="transmembrane region" description="Helical" evidence="7">
    <location>
        <begin position="99"/>
        <end position="128"/>
    </location>
</feature>
<comment type="caution">
    <text evidence="10">The sequence shown here is derived from an EMBL/GenBank/DDBJ whole genome shotgun (WGS) entry which is preliminary data.</text>
</comment>
<keyword evidence="7" id="KW-0407">Ion channel</keyword>
<protein>
    <recommendedName>
        <fullName evidence="7">Small-conductance mechanosensitive channel</fullName>
    </recommendedName>
</protein>
<dbReference type="SUPFAM" id="SSF50182">
    <property type="entry name" value="Sm-like ribonucleoproteins"/>
    <property type="match status" value="1"/>
</dbReference>
<keyword evidence="3" id="KW-1003">Cell membrane</keyword>
<dbReference type="InterPro" id="IPR011066">
    <property type="entry name" value="MscS_channel_C_sf"/>
</dbReference>
<feature type="domain" description="Mechanosensitive ion channel MscS" evidence="9">
    <location>
        <begin position="115"/>
        <end position="177"/>
    </location>
</feature>
<evidence type="ECO:0000256" key="7">
    <source>
        <dbReference type="RuleBase" id="RU369025"/>
    </source>
</evidence>
<dbReference type="SUPFAM" id="SSF82861">
    <property type="entry name" value="Mechanosensitive channel protein MscS (YggB), transmembrane region"/>
    <property type="match status" value="1"/>
</dbReference>